<evidence type="ECO:0000313" key="2">
    <source>
        <dbReference type="EMBL" id="ANG62506.1"/>
    </source>
</evidence>
<gene>
    <name evidence="2" type="ORF">A8C75_08395</name>
</gene>
<name>A0A1A9EX63_9GAMM</name>
<dbReference type="Proteomes" id="UP000078070">
    <property type="component" value="Chromosome"/>
</dbReference>
<reference evidence="3" key="1">
    <citation type="submission" date="2016-05" db="EMBL/GenBank/DDBJ databases">
        <authorList>
            <person name="Baek K."/>
            <person name="Yang S.-J."/>
        </authorList>
    </citation>
    <scope>NUCLEOTIDE SEQUENCE [LARGE SCALE GENOMIC DNA]</scope>
    <source>
        <strain evidence="3">ST58-10</strain>
    </source>
</reference>
<dbReference type="Pfam" id="PF01522">
    <property type="entry name" value="Polysacc_deac_1"/>
    <property type="match status" value="1"/>
</dbReference>
<dbReference type="InterPro" id="IPR014344">
    <property type="entry name" value="XrtA_polysacc_deacetyl"/>
</dbReference>
<dbReference type="PROSITE" id="PS51677">
    <property type="entry name" value="NODB"/>
    <property type="match status" value="1"/>
</dbReference>
<dbReference type="GO" id="GO:0016810">
    <property type="term" value="F:hydrolase activity, acting on carbon-nitrogen (but not peptide) bonds"/>
    <property type="evidence" value="ECO:0007669"/>
    <property type="project" value="InterPro"/>
</dbReference>
<sequence>MLPAPFPEISTDYAITIDVEDYFHVAAFETVISPDRWDQYPCHIEANVQRIIQSLDAAVGKAGKATKATFFVLGWVAERYPSLIREIAALGHEIASHGYHHQRLNHLSQHEFRQDITRSKALLEDLTGAPVAGYRAPSFSIDENRPWIQDELREAGYRYSSSINPVPHDLYGYRHAPRTPFLWDNGLLEIPVATAEVFNRRIPCAGGGYFRLYPYALSKRLLQKAARQLAGPVVFYVHPWEIAPEQPRIQAASAKSRFRHYLNLHRTLPRLERLLGDFHWGKMSDLPVVIHHSK</sequence>
<dbReference type="AlphaFoldDB" id="A0A1A9EX63"/>
<keyword evidence="3" id="KW-1185">Reference proteome</keyword>
<dbReference type="InterPro" id="IPR022560">
    <property type="entry name" value="DUF3473"/>
</dbReference>
<dbReference type="Gene3D" id="3.20.20.370">
    <property type="entry name" value="Glycoside hydrolase/deacetylase"/>
    <property type="match status" value="1"/>
</dbReference>
<dbReference type="InterPro" id="IPR002509">
    <property type="entry name" value="NODB_dom"/>
</dbReference>
<dbReference type="InterPro" id="IPR011330">
    <property type="entry name" value="Glyco_hydro/deAcase_b/a-brl"/>
</dbReference>
<accession>A0A1A9EX63</accession>
<dbReference type="NCBIfam" id="TIGR03006">
    <property type="entry name" value="pepcterm_polyde"/>
    <property type="match status" value="1"/>
</dbReference>
<dbReference type="PANTHER" id="PTHR47561">
    <property type="entry name" value="POLYSACCHARIDE DEACETYLASE FAMILY PROTEIN (AFU_ORTHOLOGUE AFUA_6G05030)"/>
    <property type="match status" value="1"/>
</dbReference>
<dbReference type="PANTHER" id="PTHR47561:SF1">
    <property type="entry name" value="POLYSACCHARIDE DEACETYLASE FAMILY PROTEIN (AFU_ORTHOLOGUE AFUA_6G05030)"/>
    <property type="match status" value="1"/>
</dbReference>
<dbReference type="RefSeq" id="WP_067380677.1">
    <property type="nucleotide sequence ID" value="NZ_CP015839.1"/>
</dbReference>
<dbReference type="GO" id="GO:0005975">
    <property type="term" value="P:carbohydrate metabolic process"/>
    <property type="evidence" value="ECO:0007669"/>
    <property type="project" value="InterPro"/>
</dbReference>
<dbReference type="KEGG" id="mars:A8C75_08395"/>
<dbReference type="EMBL" id="CP015839">
    <property type="protein sequence ID" value="ANG62506.1"/>
    <property type="molecule type" value="Genomic_DNA"/>
</dbReference>
<evidence type="ECO:0000313" key="3">
    <source>
        <dbReference type="Proteomes" id="UP000078070"/>
    </source>
</evidence>
<dbReference type="OrthoDB" id="9784220at2"/>
<evidence type="ECO:0000259" key="1">
    <source>
        <dbReference type="PROSITE" id="PS51677"/>
    </source>
</evidence>
<proteinExistence type="predicted"/>
<reference evidence="2 3" key="2">
    <citation type="journal article" date="2018" name="Int. J. Syst. Evol. Microbiol.">
        <title>Marinobacterium aestuarii sp. nov., a benzene-degrading marine bacterium isolated from estuary sediment.</title>
        <authorList>
            <person name="Bae S.S."/>
            <person name="Jung J."/>
            <person name="Chung D."/>
            <person name="Baek K."/>
        </authorList>
    </citation>
    <scope>NUCLEOTIDE SEQUENCE [LARGE SCALE GENOMIC DNA]</scope>
    <source>
        <strain evidence="2 3">ST58-10</strain>
    </source>
</reference>
<dbReference type="STRING" id="1821621.A8C75_08395"/>
<protein>
    <submittedName>
        <fullName evidence="2">Polysaccharide deacetylase</fullName>
    </submittedName>
</protein>
<dbReference type="CDD" id="cd10941">
    <property type="entry name" value="CE4_PuuE_HpPgdA_like_2"/>
    <property type="match status" value="1"/>
</dbReference>
<dbReference type="Pfam" id="PF11959">
    <property type="entry name" value="DUF3473"/>
    <property type="match status" value="1"/>
</dbReference>
<feature type="domain" description="NodB homology" evidence="1">
    <location>
        <begin position="28"/>
        <end position="294"/>
    </location>
</feature>
<dbReference type="SUPFAM" id="SSF88713">
    <property type="entry name" value="Glycoside hydrolase/deacetylase"/>
    <property type="match status" value="1"/>
</dbReference>
<organism evidence="2 3">
    <name type="scientific">Marinobacterium aestuarii</name>
    <dbReference type="NCBI Taxonomy" id="1821621"/>
    <lineage>
        <taxon>Bacteria</taxon>
        <taxon>Pseudomonadati</taxon>
        <taxon>Pseudomonadota</taxon>
        <taxon>Gammaproteobacteria</taxon>
        <taxon>Oceanospirillales</taxon>
        <taxon>Oceanospirillaceae</taxon>
        <taxon>Marinobacterium</taxon>
    </lineage>
</organism>
<dbReference type="InterPro" id="IPR045235">
    <property type="entry name" value="PuuE_HpPgdA-like"/>
</dbReference>